<keyword evidence="3" id="KW-0902">Two-component regulatory system</keyword>
<dbReference type="SMART" id="SM00387">
    <property type="entry name" value="HATPase_c"/>
    <property type="match status" value="1"/>
</dbReference>
<dbReference type="RefSeq" id="WP_161057228.1">
    <property type="nucleotide sequence ID" value="NZ_WWCT01000023.1"/>
</dbReference>
<evidence type="ECO:0000313" key="7">
    <source>
        <dbReference type="EMBL" id="MYN29467.1"/>
    </source>
</evidence>
<reference evidence="7 8" key="1">
    <citation type="submission" date="2019-12" db="EMBL/GenBank/DDBJ databases">
        <title>Novel species isolated from a subtropical stream in China.</title>
        <authorList>
            <person name="Lu H."/>
        </authorList>
    </citation>
    <scope>NUCLEOTIDE SEQUENCE [LARGE SCALE GENOMIC DNA]</scope>
    <source>
        <strain evidence="7 8">CY42W</strain>
    </source>
</reference>
<keyword evidence="5" id="KW-0732">Signal</keyword>
<keyword evidence="1" id="KW-0808">Transferase</keyword>
<dbReference type="Pfam" id="PF07730">
    <property type="entry name" value="HisKA_3"/>
    <property type="match status" value="1"/>
</dbReference>
<dbReference type="SUPFAM" id="SSF55874">
    <property type="entry name" value="ATPase domain of HSP90 chaperone/DNA topoisomerase II/histidine kinase"/>
    <property type="match status" value="1"/>
</dbReference>
<gene>
    <name evidence="7" type="ORF">GTP69_23995</name>
</gene>
<dbReference type="InterPro" id="IPR011712">
    <property type="entry name" value="Sig_transdc_His_kin_sub3_dim/P"/>
</dbReference>
<feature type="domain" description="Histidine kinase/HSP90-like ATPase" evidence="6">
    <location>
        <begin position="886"/>
        <end position="982"/>
    </location>
</feature>
<dbReference type="PANTHER" id="PTHR24421:SF62">
    <property type="entry name" value="SENSORY TRANSDUCTION HISTIDINE KINASE"/>
    <property type="match status" value="1"/>
</dbReference>
<feature type="chain" id="PRO_5045971048" description="Histidine kinase/HSP90-like ATPase domain-containing protein" evidence="5">
    <location>
        <begin position="30"/>
        <end position="986"/>
    </location>
</feature>
<evidence type="ECO:0000256" key="5">
    <source>
        <dbReference type="SAM" id="SignalP"/>
    </source>
</evidence>
<keyword evidence="2" id="KW-0418">Kinase</keyword>
<evidence type="ECO:0000259" key="6">
    <source>
        <dbReference type="SMART" id="SM00387"/>
    </source>
</evidence>
<dbReference type="Gene3D" id="2.60.40.10">
    <property type="entry name" value="Immunoglobulins"/>
    <property type="match status" value="1"/>
</dbReference>
<keyword evidence="8" id="KW-1185">Reference proteome</keyword>
<dbReference type="InterPro" id="IPR036890">
    <property type="entry name" value="HATPase_C_sf"/>
</dbReference>
<dbReference type="CDD" id="cd16917">
    <property type="entry name" value="HATPase_UhpB-NarQ-NarX-like"/>
    <property type="match status" value="1"/>
</dbReference>
<name>A0ABW9W5Y3_9BURK</name>
<dbReference type="Pfam" id="PF07495">
    <property type="entry name" value="Y_Y_Y"/>
    <property type="match status" value="1"/>
</dbReference>
<dbReference type="InterPro" id="IPR015943">
    <property type="entry name" value="WD40/YVTN_repeat-like_dom_sf"/>
</dbReference>
<dbReference type="EMBL" id="WWCT01000023">
    <property type="protein sequence ID" value="MYN29467.1"/>
    <property type="molecule type" value="Genomic_DNA"/>
</dbReference>
<evidence type="ECO:0000256" key="2">
    <source>
        <dbReference type="ARBA" id="ARBA00022777"/>
    </source>
</evidence>
<evidence type="ECO:0000256" key="4">
    <source>
        <dbReference type="SAM" id="Phobius"/>
    </source>
</evidence>
<feature type="signal peptide" evidence="5">
    <location>
        <begin position="1"/>
        <end position="29"/>
    </location>
</feature>
<feature type="transmembrane region" description="Helical" evidence="4">
    <location>
        <begin position="742"/>
        <end position="762"/>
    </location>
</feature>
<dbReference type="Pfam" id="PF02518">
    <property type="entry name" value="HATPase_c"/>
    <property type="match status" value="1"/>
</dbReference>
<accession>A0ABW9W5Y3</accession>
<dbReference type="Gene3D" id="3.30.565.10">
    <property type="entry name" value="Histidine kinase-like ATPase, C-terminal domain"/>
    <property type="match status" value="1"/>
</dbReference>
<evidence type="ECO:0000256" key="1">
    <source>
        <dbReference type="ARBA" id="ARBA00022679"/>
    </source>
</evidence>
<evidence type="ECO:0000313" key="8">
    <source>
        <dbReference type="Proteomes" id="UP000642144"/>
    </source>
</evidence>
<organism evidence="7 8">
    <name type="scientific">Duganella levis</name>
    <dbReference type="NCBI Taxonomy" id="2692169"/>
    <lineage>
        <taxon>Bacteria</taxon>
        <taxon>Pseudomonadati</taxon>
        <taxon>Pseudomonadota</taxon>
        <taxon>Betaproteobacteria</taxon>
        <taxon>Burkholderiales</taxon>
        <taxon>Oxalobacteraceae</taxon>
        <taxon>Telluria group</taxon>
        <taxon>Duganella</taxon>
    </lineage>
</organism>
<dbReference type="Gene3D" id="2.130.10.10">
    <property type="entry name" value="YVTN repeat-like/Quinoprotein amine dehydrogenase"/>
    <property type="match status" value="3"/>
</dbReference>
<protein>
    <recommendedName>
        <fullName evidence="6">Histidine kinase/HSP90-like ATPase domain-containing protein</fullName>
    </recommendedName>
</protein>
<keyword evidence="4" id="KW-1133">Transmembrane helix</keyword>
<keyword evidence="4" id="KW-0472">Membrane</keyword>
<dbReference type="Proteomes" id="UP000642144">
    <property type="component" value="Unassembled WGS sequence"/>
</dbReference>
<dbReference type="Gene3D" id="1.20.5.1930">
    <property type="match status" value="1"/>
</dbReference>
<dbReference type="PANTHER" id="PTHR24421">
    <property type="entry name" value="NITRATE/NITRITE SENSOR PROTEIN NARX-RELATED"/>
    <property type="match status" value="1"/>
</dbReference>
<dbReference type="InterPro" id="IPR013783">
    <property type="entry name" value="Ig-like_fold"/>
</dbReference>
<dbReference type="InterPro" id="IPR011123">
    <property type="entry name" value="Y_Y_Y"/>
</dbReference>
<sequence length="986" mass="108147">MKRPLPAYGKALALFVMLSCCVLPSVCHAQAPAEVRPAINLHHTSWTARDGAPALVQSMAQTTDGWLWLAAPTGLYRFDGVQFEQFVPSNEPLLTRNLSLVNAFADGVLWIGYRTGGAARLQHGRIRNYGEIDGLPRRAVWGLEQDGNGRMWAATPLGMYYLDHERWLPAGSAWNLPAMTYKTLMRDRLGILWAQGDAGVYFLKPGATRFERADADSGTGVLFNLAHDSVVSWNAVHGRFRQVAGHPQDAQSGLWHQMGDPTSLLFDRRGALWVGLQEGVEYRTGHGIFRSTPTQGMSGRYVGAVFEDKEDNIWVSTAGGIDRFGRRRLTRVEVPVMGSAILADDQGGAWIGGYHISDGDGGESTVTPLWPANRQGWSSMLTSFTRTSDGVLWGSTHRALRRLQGSDQRDVALPPEVAGPVVPRVLADHDGSLLVGLRQQGLYRYQPVAGSWAKIANPCDIALMDRADGAGLWLACFDGRVVHADGASWRSYGPSEGLSIGLVMALYLHGQHVWVGGDNGLALRIGERFHLLRGAHGETFDGISGIVELANGELWLNAATGLFRITGAELARFQQDPDYAVQYQRLDQLDGLEGMAPRMEPSPSLVLGTDGRLWVLRSSGVFRLDPAEQLPPAPALPVIIKTMGVPGVAAPPLPAARFVPGTSALQIDYTLPALAMPERLRFRYRLNDGDWQEVGNRRSAYLSNLGAGDHRFQVAASDYNGHWPAGATAVQFTILPAVTETWWFRTLCTATLLAAACLAYRWHVIRLRRQMATRLRERVNERERIARELHDTLLQSVQGLILHVHAATMALPAKDSTRQQLETALLQADHVVDEGRDRIRGLRGEDAGKANFPDAVLAAATRLRPHDAPPVQLSLVGTPRRLDPTMHEEALAIVTEAIANAYRHAGAGRIEVELQYGARELRCTVRDDGGGIAADVLRDGGRQHHWGMRGMTERADRIKARLVLRSGEGSGTEWQLVLPATLAYTR</sequence>
<evidence type="ECO:0000256" key="3">
    <source>
        <dbReference type="ARBA" id="ARBA00023012"/>
    </source>
</evidence>
<dbReference type="InterPro" id="IPR050482">
    <property type="entry name" value="Sensor_HK_TwoCompSys"/>
</dbReference>
<keyword evidence="4" id="KW-0812">Transmembrane</keyword>
<dbReference type="SUPFAM" id="SSF63829">
    <property type="entry name" value="Calcium-dependent phosphotriesterase"/>
    <property type="match status" value="1"/>
</dbReference>
<proteinExistence type="predicted"/>
<comment type="caution">
    <text evidence="7">The sequence shown here is derived from an EMBL/GenBank/DDBJ whole genome shotgun (WGS) entry which is preliminary data.</text>
</comment>
<dbReference type="InterPro" id="IPR003594">
    <property type="entry name" value="HATPase_dom"/>
</dbReference>